<name>A0A0R0LW73_9MICR</name>
<protein>
    <submittedName>
        <fullName evidence="1">Uncharacterized protein</fullName>
    </submittedName>
</protein>
<dbReference type="VEuPathDB" id="MicrosporidiaDB:M153_7190004427"/>
<comment type="caution">
    <text evidence="1">The sequence shown here is derived from an EMBL/GenBank/DDBJ whole genome shotgun (WGS) entry which is preliminary data.</text>
</comment>
<organism evidence="1 2">
    <name type="scientific">Pseudoloma neurophilia</name>
    <dbReference type="NCBI Taxonomy" id="146866"/>
    <lineage>
        <taxon>Eukaryota</taxon>
        <taxon>Fungi</taxon>
        <taxon>Fungi incertae sedis</taxon>
        <taxon>Microsporidia</taxon>
        <taxon>Pseudoloma</taxon>
    </lineage>
</organism>
<evidence type="ECO:0000313" key="1">
    <source>
        <dbReference type="EMBL" id="KRH93613.1"/>
    </source>
</evidence>
<accession>A0A0R0LW73</accession>
<feature type="non-terminal residue" evidence="1">
    <location>
        <position position="59"/>
    </location>
</feature>
<dbReference type="Proteomes" id="UP000051530">
    <property type="component" value="Unassembled WGS sequence"/>
</dbReference>
<sequence>MYFSIMKSSIFLFAKHDQIMIFTSPKDRYLEKSYRFKKQIDIFGSKRCFRQYILSFRFV</sequence>
<reference evidence="1 2" key="1">
    <citation type="submission" date="2015-07" db="EMBL/GenBank/DDBJ databases">
        <title>The genome of Pseudoloma neurophilia, a relevant intracellular parasite of the zebrafish.</title>
        <authorList>
            <person name="Ndikumana S."/>
            <person name="Pelin A."/>
            <person name="Sanders J."/>
            <person name="Corradi N."/>
        </authorList>
    </citation>
    <scope>NUCLEOTIDE SEQUENCE [LARGE SCALE GENOMIC DNA]</scope>
    <source>
        <strain evidence="1 2">MK1</strain>
    </source>
</reference>
<dbReference type="EMBL" id="LGUB01000278">
    <property type="protein sequence ID" value="KRH93613.1"/>
    <property type="molecule type" value="Genomic_DNA"/>
</dbReference>
<evidence type="ECO:0000313" key="2">
    <source>
        <dbReference type="Proteomes" id="UP000051530"/>
    </source>
</evidence>
<gene>
    <name evidence="1" type="ORF">M153_7190004427</name>
</gene>
<proteinExistence type="predicted"/>
<dbReference type="AlphaFoldDB" id="A0A0R0LW73"/>
<keyword evidence="2" id="KW-1185">Reference proteome</keyword>